<proteinExistence type="predicted"/>
<dbReference type="AlphaFoldDB" id="A0A848DI46"/>
<dbReference type="Proteomes" id="UP000586918">
    <property type="component" value="Unassembled WGS sequence"/>
</dbReference>
<evidence type="ECO:0000313" key="4">
    <source>
        <dbReference type="Proteomes" id="UP000586918"/>
    </source>
</evidence>
<dbReference type="Gene3D" id="3.20.20.30">
    <property type="entry name" value="Luciferase-like domain"/>
    <property type="match status" value="1"/>
</dbReference>
<dbReference type="InterPro" id="IPR011251">
    <property type="entry name" value="Luciferase-like_dom"/>
</dbReference>
<dbReference type="PANTHER" id="PTHR43244:SF1">
    <property type="entry name" value="5,10-METHYLENETETRAHYDROMETHANOPTERIN REDUCTASE"/>
    <property type="match status" value="1"/>
</dbReference>
<keyword evidence="1" id="KW-0560">Oxidoreductase</keyword>
<dbReference type="InterPro" id="IPR036661">
    <property type="entry name" value="Luciferase-like_sf"/>
</dbReference>
<protein>
    <submittedName>
        <fullName evidence="3">LLM class flavin-dependent oxidoreductase</fullName>
    </submittedName>
</protein>
<dbReference type="SUPFAM" id="SSF51679">
    <property type="entry name" value="Bacterial luciferase-like"/>
    <property type="match status" value="1"/>
</dbReference>
<dbReference type="Pfam" id="PF00296">
    <property type="entry name" value="Bac_luciferase"/>
    <property type="match status" value="1"/>
</dbReference>
<evidence type="ECO:0000313" key="3">
    <source>
        <dbReference type="EMBL" id="NMH92225.1"/>
    </source>
</evidence>
<feature type="domain" description="Luciferase-like" evidence="2">
    <location>
        <begin position="14"/>
        <end position="301"/>
    </location>
</feature>
<comment type="caution">
    <text evidence="3">The sequence shown here is derived from an EMBL/GenBank/DDBJ whole genome shotgun (WGS) entry which is preliminary data.</text>
</comment>
<evidence type="ECO:0000256" key="1">
    <source>
        <dbReference type="ARBA" id="ARBA00023002"/>
    </source>
</evidence>
<gene>
    <name evidence="3" type="ORF">HF519_11715</name>
</gene>
<reference evidence="3 4" key="1">
    <citation type="submission" date="2020-04" db="EMBL/GenBank/DDBJ databases">
        <authorList>
            <person name="Klaysubun C."/>
            <person name="Duangmal K."/>
            <person name="Lipun K."/>
        </authorList>
    </citation>
    <scope>NUCLEOTIDE SEQUENCE [LARGE SCALE GENOMIC DNA]</scope>
    <source>
        <strain evidence="3 4">DSM 45300</strain>
    </source>
</reference>
<accession>A0A848DI46</accession>
<dbReference type="PANTHER" id="PTHR43244">
    <property type="match status" value="1"/>
</dbReference>
<organism evidence="3 4">
    <name type="scientific">Pseudonocardia bannensis</name>
    <dbReference type="NCBI Taxonomy" id="630973"/>
    <lineage>
        <taxon>Bacteria</taxon>
        <taxon>Bacillati</taxon>
        <taxon>Actinomycetota</taxon>
        <taxon>Actinomycetes</taxon>
        <taxon>Pseudonocardiales</taxon>
        <taxon>Pseudonocardiaceae</taxon>
        <taxon>Pseudonocardia</taxon>
    </lineage>
</organism>
<dbReference type="RefSeq" id="WP_169412943.1">
    <property type="nucleotide sequence ID" value="NZ_JAAXKZ010000034.1"/>
</dbReference>
<name>A0A848DI46_9PSEU</name>
<keyword evidence="4" id="KW-1185">Reference proteome</keyword>
<evidence type="ECO:0000259" key="2">
    <source>
        <dbReference type="Pfam" id="PF00296"/>
    </source>
</evidence>
<dbReference type="InterPro" id="IPR050564">
    <property type="entry name" value="F420-G6PD/mer"/>
</dbReference>
<dbReference type="EMBL" id="JAAXKZ010000034">
    <property type="protein sequence ID" value="NMH92225.1"/>
    <property type="molecule type" value="Genomic_DNA"/>
</dbReference>
<sequence length="330" mass="35487">MNEARLGILLLSTTAPEQLSELAGRCEGFGFDEVWLAEDYFFYGGLSSAALVLAATERIRVGLGILSCVARHPAVTAMEISSLERSFPGRLMSGVGHGVPAWVRQMGLTPKSPMRALEEAVTGIRNVLTNTEPYTAEGEYFTFQDITLFHPPSTDVPLYLGVIGKKGCELAGRIADGNILSVLAPTEYVTWARELGQQGMKQAGRDGSFSVPTYVLTAVDEDRDVARAAVRESLAFYLDALGPTPLTGAIGINDAVAELSAGGYEALVEGMPEDWIDRLAISGTPEEVARRIEQYWAAGADSVILSPQPADEVGRQLELIAAEVLPRLTR</sequence>
<dbReference type="GO" id="GO:0016705">
    <property type="term" value="F:oxidoreductase activity, acting on paired donors, with incorporation or reduction of molecular oxygen"/>
    <property type="evidence" value="ECO:0007669"/>
    <property type="project" value="InterPro"/>
</dbReference>